<dbReference type="GO" id="GO:0008422">
    <property type="term" value="F:beta-glucosidase activity"/>
    <property type="evidence" value="ECO:0007669"/>
    <property type="project" value="UniProtKB-EC"/>
</dbReference>
<dbReference type="Proteomes" id="UP000799302">
    <property type="component" value="Unassembled WGS sequence"/>
</dbReference>
<dbReference type="Pfam" id="PF01915">
    <property type="entry name" value="Glyco_hydro_3_C"/>
    <property type="match status" value="1"/>
</dbReference>
<comment type="similarity">
    <text evidence="4">Belongs to the glycosyl hydrolase 3 family.</text>
</comment>
<dbReference type="InterPro" id="IPR013783">
    <property type="entry name" value="Ig-like_fold"/>
</dbReference>
<keyword evidence="10" id="KW-0325">Glycoprotein</keyword>
<feature type="chain" id="PRO_5025333758" description="beta-glucosidase" evidence="14">
    <location>
        <begin position="18"/>
        <end position="751"/>
    </location>
</feature>
<dbReference type="Gene3D" id="3.20.20.300">
    <property type="entry name" value="Glycoside hydrolase, family 3, N-terminal domain"/>
    <property type="match status" value="1"/>
</dbReference>
<dbReference type="Pfam" id="PF00933">
    <property type="entry name" value="Glyco_hydro_3"/>
    <property type="match status" value="1"/>
</dbReference>
<comment type="pathway">
    <text evidence="3">Glycan metabolism; cellulose degradation.</text>
</comment>
<keyword evidence="7 14" id="KW-0732">Signal</keyword>
<dbReference type="InterPro" id="IPR050288">
    <property type="entry name" value="Cellulose_deg_GH3"/>
</dbReference>
<dbReference type="EMBL" id="MU004230">
    <property type="protein sequence ID" value="KAF2674079.1"/>
    <property type="molecule type" value="Genomic_DNA"/>
</dbReference>
<gene>
    <name evidence="16" type="ORF">BT63DRAFT_473856</name>
</gene>
<dbReference type="SUPFAM" id="SSF52279">
    <property type="entry name" value="Beta-D-glucan exohydrolase, C-terminal domain"/>
    <property type="match status" value="1"/>
</dbReference>
<evidence type="ECO:0000256" key="2">
    <source>
        <dbReference type="ARBA" id="ARBA00004613"/>
    </source>
</evidence>
<evidence type="ECO:0000313" key="17">
    <source>
        <dbReference type="Proteomes" id="UP000799302"/>
    </source>
</evidence>
<evidence type="ECO:0000256" key="10">
    <source>
        <dbReference type="ARBA" id="ARBA00023180"/>
    </source>
</evidence>
<keyword evidence="13" id="KW-0624">Polysaccharide degradation</keyword>
<dbReference type="InterPro" id="IPR036881">
    <property type="entry name" value="Glyco_hydro_3_C_sf"/>
</dbReference>
<evidence type="ECO:0000256" key="3">
    <source>
        <dbReference type="ARBA" id="ARBA00004987"/>
    </source>
</evidence>
<dbReference type="SMART" id="SM01217">
    <property type="entry name" value="Fn3_like"/>
    <property type="match status" value="1"/>
</dbReference>
<dbReference type="OrthoDB" id="434at2759"/>
<keyword evidence="8" id="KW-0378">Hydrolase</keyword>
<comment type="subcellular location">
    <subcellularLocation>
        <location evidence="2">Secreted</location>
    </subcellularLocation>
</comment>
<evidence type="ECO:0000256" key="6">
    <source>
        <dbReference type="ARBA" id="ARBA00022525"/>
    </source>
</evidence>
<dbReference type="FunFam" id="3.20.20.300:FF:000002">
    <property type="entry name" value="Probable beta-glucosidase"/>
    <property type="match status" value="1"/>
</dbReference>
<dbReference type="PANTHER" id="PTHR42715:SF28">
    <property type="entry name" value="BETA-GLUCOSIDASE L-RELATED"/>
    <property type="match status" value="1"/>
</dbReference>
<sequence>MRSLTLYSLLSATVVSGSTVTRRDTSDTARDYSNLPNPKGISWTQAYARANASLALLSKDEKTGIVTGTGWQKGTCVGNTRAIPKIKYPSLCLQDGPVGIRYQKQVSVFPAGVHAASTWDVNLMYKRGYALGEEARGVGVHVQLGPVAGPLGKIPHGGRNWEGFSPDPYLTGIAMMETIMGMQEAGVQANAKHYIGNEQEVSRTTVTSNIDDRTMHELYLWPFADAVQANVASVMCSYNKLNGTWACENEKVLKGLLKSELEFKGYVMSDWDAQHTTVESANTGLDMTMPGSDFNGGNVYWGKTLASSVPGRVAESRLDDMVRRVLASWYYLGQDQGYPTTTVNSWKGGTGGPNVQKDHKDVARAVARDGIVLLKNDDNILPLKSPKSLAIIGQDAIVNPKGANACADRGCDDGTLAMGYGSGTAEYPYLSAPLDAIKLRSTKDGTKIITSTTDSTSSGASAAKQADIAIVFINSNAGEQYVKVDPNPEGDRINLDPWHNGNDLVSAVAKAGKPIIVVVHSVGPILLEKILALSNVKAIVWAGLPGQESGNSLADILYGDTAPNGKLPYTIAKTEADYGVQASQNKVDNFKEGIYIDYRHFDKAKIEPRYEFGFGLSYTTFDYANLTLSGDKNVKRDIQGPKPQSTLYASTGHRISATITNSGKVAGAEVPQLYLSFPTIGAVDFPPQQLRGFQKIFLKPGESKKVTFTLRNKDVSYWDIRSQDWSPVKGQVGVKIAGSSRLTGASRILNL</sequence>
<dbReference type="PANTHER" id="PTHR42715">
    <property type="entry name" value="BETA-GLUCOSIDASE"/>
    <property type="match status" value="1"/>
</dbReference>
<keyword evidence="12" id="KW-0326">Glycosidase</keyword>
<keyword evidence="9" id="KW-0136">Cellulose degradation</keyword>
<dbReference type="InterPro" id="IPR002772">
    <property type="entry name" value="Glyco_hydro_3_C"/>
</dbReference>
<evidence type="ECO:0000259" key="15">
    <source>
        <dbReference type="SMART" id="SM01217"/>
    </source>
</evidence>
<evidence type="ECO:0000256" key="14">
    <source>
        <dbReference type="SAM" id="SignalP"/>
    </source>
</evidence>
<dbReference type="GO" id="GO:0030245">
    <property type="term" value="P:cellulose catabolic process"/>
    <property type="evidence" value="ECO:0007669"/>
    <property type="project" value="UniProtKB-KW"/>
</dbReference>
<evidence type="ECO:0000256" key="8">
    <source>
        <dbReference type="ARBA" id="ARBA00022801"/>
    </source>
</evidence>
<dbReference type="AlphaFoldDB" id="A0A6A6UP74"/>
<dbReference type="Gene3D" id="2.60.40.10">
    <property type="entry name" value="Immunoglobulins"/>
    <property type="match status" value="1"/>
</dbReference>
<reference evidence="16" key="1">
    <citation type="journal article" date="2020" name="Stud. Mycol.">
        <title>101 Dothideomycetes genomes: a test case for predicting lifestyles and emergence of pathogens.</title>
        <authorList>
            <person name="Haridas S."/>
            <person name="Albert R."/>
            <person name="Binder M."/>
            <person name="Bloem J."/>
            <person name="Labutti K."/>
            <person name="Salamov A."/>
            <person name="Andreopoulos B."/>
            <person name="Baker S."/>
            <person name="Barry K."/>
            <person name="Bills G."/>
            <person name="Bluhm B."/>
            <person name="Cannon C."/>
            <person name="Castanera R."/>
            <person name="Culley D."/>
            <person name="Daum C."/>
            <person name="Ezra D."/>
            <person name="Gonzalez J."/>
            <person name="Henrissat B."/>
            <person name="Kuo A."/>
            <person name="Liang C."/>
            <person name="Lipzen A."/>
            <person name="Lutzoni F."/>
            <person name="Magnuson J."/>
            <person name="Mondo S."/>
            <person name="Nolan M."/>
            <person name="Ohm R."/>
            <person name="Pangilinan J."/>
            <person name="Park H.-J."/>
            <person name="Ramirez L."/>
            <person name="Alfaro M."/>
            <person name="Sun H."/>
            <person name="Tritt A."/>
            <person name="Yoshinaga Y."/>
            <person name="Zwiers L.-H."/>
            <person name="Turgeon B."/>
            <person name="Goodwin S."/>
            <person name="Spatafora J."/>
            <person name="Crous P."/>
            <person name="Grigoriev I."/>
        </authorList>
    </citation>
    <scope>NUCLEOTIDE SEQUENCE</scope>
    <source>
        <strain evidence="16">CBS 115976</strain>
    </source>
</reference>
<dbReference type="InterPro" id="IPR036962">
    <property type="entry name" value="Glyco_hydro_3_N_sf"/>
</dbReference>
<proteinExistence type="inferred from homology"/>
<dbReference type="Pfam" id="PF14310">
    <property type="entry name" value="Fn3-like"/>
    <property type="match status" value="1"/>
</dbReference>
<keyword evidence="6" id="KW-0964">Secreted</keyword>
<evidence type="ECO:0000256" key="4">
    <source>
        <dbReference type="ARBA" id="ARBA00005336"/>
    </source>
</evidence>
<protein>
    <recommendedName>
        <fullName evidence="5">beta-glucosidase</fullName>
        <ecNumber evidence="5">3.2.1.21</ecNumber>
    </recommendedName>
</protein>
<feature type="domain" description="Fibronectin type III-like" evidence="15">
    <location>
        <begin position="669"/>
        <end position="740"/>
    </location>
</feature>
<organism evidence="16 17">
    <name type="scientific">Microthyrium microscopicum</name>
    <dbReference type="NCBI Taxonomy" id="703497"/>
    <lineage>
        <taxon>Eukaryota</taxon>
        <taxon>Fungi</taxon>
        <taxon>Dikarya</taxon>
        <taxon>Ascomycota</taxon>
        <taxon>Pezizomycotina</taxon>
        <taxon>Dothideomycetes</taxon>
        <taxon>Dothideomycetes incertae sedis</taxon>
        <taxon>Microthyriales</taxon>
        <taxon>Microthyriaceae</taxon>
        <taxon>Microthyrium</taxon>
    </lineage>
</organism>
<evidence type="ECO:0000256" key="5">
    <source>
        <dbReference type="ARBA" id="ARBA00012744"/>
    </source>
</evidence>
<comment type="catalytic activity">
    <reaction evidence="1">
        <text>Hydrolysis of terminal, non-reducing beta-D-glucosyl residues with release of beta-D-glucose.</text>
        <dbReference type="EC" id="3.2.1.21"/>
    </reaction>
</comment>
<evidence type="ECO:0000256" key="13">
    <source>
        <dbReference type="ARBA" id="ARBA00023326"/>
    </source>
</evidence>
<dbReference type="SUPFAM" id="SSF51445">
    <property type="entry name" value="(Trans)glycosidases"/>
    <property type="match status" value="1"/>
</dbReference>
<feature type="signal peptide" evidence="14">
    <location>
        <begin position="1"/>
        <end position="17"/>
    </location>
</feature>
<dbReference type="InterPro" id="IPR001764">
    <property type="entry name" value="Glyco_hydro_3_N"/>
</dbReference>
<dbReference type="Gene3D" id="3.40.50.1700">
    <property type="entry name" value="Glycoside hydrolase family 3 C-terminal domain"/>
    <property type="match status" value="1"/>
</dbReference>
<dbReference type="InterPro" id="IPR026891">
    <property type="entry name" value="Fn3-like"/>
</dbReference>
<keyword evidence="11" id="KW-0119">Carbohydrate metabolism</keyword>
<name>A0A6A6UP74_9PEZI</name>
<evidence type="ECO:0000256" key="11">
    <source>
        <dbReference type="ARBA" id="ARBA00023277"/>
    </source>
</evidence>
<dbReference type="GO" id="GO:0005576">
    <property type="term" value="C:extracellular region"/>
    <property type="evidence" value="ECO:0007669"/>
    <property type="project" value="UniProtKB-SubCell"/>
</dbReference>
<accession>A0A6A6UP74</accession>
<evidence type="ECO:0000256" key="7">
    <source>
        <dbReference type="ARBA" id="ARBA00022729"/>
    </source>
</evidence>
<evidence type="ECO:0000256" key="9">
    <source>
        <dbReference type="ARBA" id="ARBA00023001"/>
    </source>
</evidence>
<dbReference type="EC" id="3.2.1.21" evidence="5"/>
<evidence type="ECO:0000256" key="12">
    <source>
        <dbReference type="ARBA" id="ARBA00023295"/>
    </source>
</evidence>
<evidence type="ECO:0000313" key="16">
    <source>
        <dbReference type="EMBL" id="KAF2674079.1"/>
    </source>
</evidence>
<dbReference type="InterPro" id="IPR017853">
    <property type="entry name" value="GH"/>
</dbReference>
<dbReference type="PRINTS" id="PR00133">
    <property type="entry name" value="GLHYDRLASE3"/>
</dbReference>
<evidence type="ECO:0000256" key="1">
    <source>
        <dbReference type="ARBA" id="ARBA00000448"/>
    </source>
</evidence>
<dbReference type="FunFam" id="3.40.50.1700:FF:000003">
    <property type="entry name" value="Probable beta-glucosidase"/>
    <property type="match status" value="1"/>
</dbReference>
<keyword evidence="17" id="KW-1185">Reference proteome</keyword>